<sequence>MTISKKHDSWAFCRPKKHALASASWGLRELLSLEQAAIRITPSSSLATNPKPTTPSPLMAASTFTLIRLGGGRIHLSELEAPGGTVLAFVSAIAIALWYSSCLDVANSTSSNGEDSIPSKTNLFLAFHRVSRHEQNNPCKLGSNRFSNSLIHLCMLQSGFSADRIVKGMWNQNNIANSQILKRLTLVGKELLRILHVQLMVLG</sequence>
<name>A0ABU6WDC5_9FABA</name>
<accession>A0ABU6WDC5</accession>
<gene>
    <name evidence="1" type="ORF">PIB30_033033</name>
</gene>
<organism evidence="1 2">
    <name type="scientific">Stylosanthes scabra</name>
    <dbReference type="NCBI Taxonomy" id="79078"/>
    <lineage>
        <taxon>Eukaryota</taxon>
        <taxon>Viridiplantae</taxon>
        <taxon>Streptophyta</taxon>
        <taxon>Embryophyta</taxon>
        <taxon>Tracheophyta</taxon>
        <taxon>Spermatophyta</taxon>
        <taxon>Magnoliopsida</taxon>
        <taxon>eudicotyledons</taxon>
        <taxon>Gunneridae</taxon>
        <taxon>Pentapetalae</taxon>
        <taxon>rosids</taxon>
        <taxon>fabids</taxon>
        <taxon>Fabales</taxon>
        <taxon>Fabaceae</taxon>
        <taxon>Papilionoideae</taxon>
        <taxon>50 kb inversion clade</taxon>
        <taxon>dalbergioids sensu lato</taxon>
        <taxon>Dalbergieae</taxon>
        <taxon>Pterocarpus clade</taxon>
        <taxon>Stylosanthes</taxon>
    </lineage>
</organism>
<keyword evidence="2" id="KW-1185">Reference proteome</keyword>
<protein>
    <submittedName>
        <fullName evidence="1">Uncharacterized protein</fullName>
    </submittedName>
</protein>
<evidence type="ECO:0000313" key="1">
    <source>
        <dbReference type="EMBL" id="MED6182908.1"/>
    </source>
</evidence>
<proteinExistence type="predicted"/>
<comment type="caution">
    <text evidence="1">The sequence shown here is derived from an EMBL/GenBank/DDBJ whole genome shotgun (WGS) entry which is preliminary data.</text>
</comment>
<dbReference type="Proteomes" id="UP001341840">
    <property type="component" value="Unassembled WGS sequence"/>
</dbReference>
<evidence type="ECO:0000313" key="2">
    <source>
        <dbReference type="Proteomes" id="UP001341840"/>
    </source>
</evidence>
<dbReference type="EMBL" id="JASCZI010181390">
    <property type="protein sequence ID" value="MED6182908.1"/>
    <property type="molecule type" value="Genomic_DNA"/>
</dbReference>
<reference evidence="1 2" key="1">
    <citation type="journal article" date="2023" name="Plants (Basel)">
        <title>Bridging the Gap: Combining Genomics and Transcriptomics Approaches to Understand Stylosanthes scabra, an Orphan Legume from the Brazilian Caatinga.</title>
        <authorList>
            <person name="Ferreira-Neto J.R.C."/>
            <person name="da Silva M.D."/>
            <person name="Binneck E."/>
            <person name="de Melo N.F."/>
            <person name="da Silva R.H."/>
            <person name="de Melo A.L.T.M."/>
            <person name="Pandolfi V."/>
            <person name="Bustamante F.O."/>
            <person name="Brasileiro-Vidal A.C."/>
            <person name="Benko-Iseppon A.M."/>
        </authorList>
    </citation>
    <scope>NUCLEOTIDE SEQUENCE [LARGE SCALE GENOMIC DNA]</scope>
    <source>
        <tissue evidence="1">Leaves</tissue>
    </source>
</reference>